<sequence length="116" mass="13174">MVMQNRYHGSGLQNNYNAKNQNINHGRDQIGEVINVGRDFVRSFNVTVSNRAFGTPLEVSELRTPRNNSLSVETVWKELAWCISKIPEQLQGHLVPRYPLGRTKPAVPGCEQERTI</sequence>
<organism evidence="1 2">
    <name type="scientific">Marasmius tenuissimus</name>
    <dbReference type="NCBI Taxonomy" id="585030"/>
    <lineage>
        <taxon>Eukaryota</taxon>
        <taxon>Fungi</taxon>
        <taxon>Dikarya</taxon>
        <taxon>Basidiomycota</taxon>
        <taxon>Agaricomycotina</taxon>
        <taxon>Agaricomycetes</taxon>
        <taxon>Agaricomycetidae</taxon>
        <taxon>Agaricales</taxon>
        <taxon>Marasmiineae</taxon>
        <taxon>Marasmiaceae</taxon>
        <taxon>Marasmius</taxon>
    </lineage>
</organism>
<name>A0ABR2ZIL4_9AGAR</name>
<accession>A0ABR2ZIL4</accession>
<protein>
    <submittedName>
        <fullName evidence="1">Uncharacterized protein</fullName>
    </submittedName>
</protein>
<evidence type="ECO:0000313" key="1">
    <source>
        <dbReference type="EMBL" id="KAL0060794.1"/>
    </source>
</evidence>
<dbReference type="EMBL" id="JBBXMP010000161">
    <property type="protein sequence ID" value="KAL0060794.1"/>
    <property type="molecule type" value="Genomic_DNA"/>
</dbReference>
<comment type="caution">
    <text evidence="1">The sequence shown here is derived from an EMBL/GenBank/DDBJ whole genome shotgun (WGS) entry which is preliminary data.</text>
</comment>
<keyword evidence="2" id="KW-1185">Reference proteome</keyword>
<evidence type="ECO:0000313" key="2">
    <source>
        <dbReference type="Proteomes" id="UP001437256"/>
    </source>
</evidence>
<proteinExistence type="predicted"/>
<reference evidence="1 2" key="1">
    <citation type="submission" date="2024-05" db="EMBL/GenBank/DDBJ databases">
        <title>A draft genome resource for the thread blight pathogen Marasmius tenuissimus strain MS-2.</title>
        <authorList>
            <person name="Yulfo-Soto G.E."/>
            <person name="Baruah I.K."/>
            <person name="Amoako-Attah I."/>
            <person name="Bukari Y."/>
            <person name="Meinhardt L.W."/>
            <person name="Bailey B.A."/>
            <person name="Cohen S.P."/>
        </authorList>
    </citation>
    <scope>NUCLEOTIDE SEQUENCE [LARGE SCALE GENOMIC DNA]</scope>
    <source>
        <strain evidence="1 2">MS-2</strain>
    </source>
</reference>
<gene>
    <name evidence="1" type="ORF">AAF712_012437</name>
</gene>
<dbReference type="Proteomes" id="UP001437256">
    <property type="component" value="Unassembled WGS sequence"/>
</dbReference>